<name>A0A0F9ZQJ8_TRIHA</name>
<evidence type="ECO:0000256" key="1">
    <source>
        <dbReference type="ARBA" id="ARBA00006442"/>
    </source>
</evidence>
<dbReference type="InterPro" id="IPR036188">
    <property type="entry name" value="FAD/NAD-bd_sf"/>
</dbReference>
<evidence type="ECO:0000313" key="7">
    <source>
        <dbReference type="EMBL" id="KKP02557.1"/>
    </source>
</evidence>
<evidence type="ECO:0000256" key="3">
    <source>
        <dbReference type="ARBA" id="ARBA00022827"/>
    </source>
</evidence>
<comment type="similarity">
    <text evidence="1">Belongs to the FAD-dependent oxidoreductase family.</text>
</comment>
<organism evidence="7 8">
    <name type="scientific">Trichoderma harzianum</name>
    <name type="common">Hypocrea lixii</name>
    <dbReference type="NCBI Taxonomy" id="5544"/>
    <lineage>
        <taxon>Eukaryota</taxon>
        <taxon>Fungi</taxon>
        <taxon>Dikarya</taxon>
        <taxon>Ascomycota</taxon>
        <taxon>Pezizomycotina</taxon>
        <taxon>Sordariomycetes</taxon>
        <taxon>Hypocreomycetidae</taxon>
        <taxon>Hypocreales</taxon>
        <taxon>Hypocreaceae</taxon>
        <taxon>Trichoderma</taxon>
    </lineage>
</organism>
<keyword evidence="3" id="KW-0274">FAD</keyword>
<dbReference type="PRINTS" id="PR00368">
    <property type="entry name" value="FADPNR"/>
</dbReference>
<evidence type="ECO:0000256" key="4">
    <source>
        <dbReference type="ARBA" id="ARBA00023002"/>
    </source>
</evidence>
<dbReference type="InterPro" id="IPR023753">
    <property type="entry name" value="FAD/NAD-binding_dom"/>
</dbReference>
<dbReference type="PANTHER" id="PTHR43735:SF3">
    <property type="entry name" value="FERROPTOSIS SUPPRESSOR PROTEIN 1"/>
    <property type="match status" value="1"/>
</dbReference>
<dbReference type="PANTHER" id="PTHR43735">
    <property type="entry name" value="APOPTOSIS-INDUCING FACTOR 1"/>
    <property type="match status" value="1"/>
</dbReference>
<dbReference type="Gene3D" id="3.50.50.100">
    <property type="match status" value="1"/>
</dbReference>
<dbReference type="OrthoDB" id="202203at2759"/>
<feature type="compositionally biased region" description="Polar residues" evidence="5">
    <location>
        <begin position="1"/>
        <end position="15"/>
    </location>
</feature>
<feature type="region of interest" description="Disordered" evidence="5">
    <location>
        <begin position="1"/>
        <end position="40"/>
    </location>
</feature>
<keyword evidence="4" id="KW-0560">Oxidoreductase</keyword>
<evidence type="ECO:0000259" key="6">
    <source>
        <dbReference type="Pfam" id="PF07992"/>
    </source>
</evidence>
<dbReference type="SUPFAM" id="SSF51905">
    <property type="entry name" value="FAD/NAD(P)-binding domain"/>
    <property type="match status" value="1"/>
</dbReference>
<feature type="compositionally biased region" description="Pro residues" evidence="5">
    <location>
        <begin position="69"/>
        <end position="78"/>
    </location>
</feature>
<dbReference type="EMBL" id="JOKZ01000145">
    <property type="protein sequence ID" value="KKP02557.1"/>
    <property type="molecule type" value="Genomic_DNA"/>
</dbReference>
<dbReference type="PRINTS" id="PR00469">
    <property type="entry name" value="PNDRDTASEII"/>
</dbReference>
<sequence length="500" mass="53640">MAWAGSVSTTDNRSASADKGSRRRALGNELGEADFLESRSATGSGTVEDIVRWDVTSNQISDTELGPNPLLPPSPTPSTPHYRLSLSDWQRCEVLRPMAEAGVATSCINNSFIAAMTDQKTVIILGAGWAGLPLAHKLLKYTSSKTAIKVILVSPNSHFFWNVAATRGLIPGMIPDESMFIPIATGFEHYAVGLFEFILGRATDIQSSSNSVTILTNTGGSRTLQYHQLVIATGSRLPGGLPLKPIGTHEETLAAWHELQANVSRARDIVVAGAGPTGVEVAGELAAKFGKLKKITLIMRGDVPLESSSDVLSSVRTTLDKDLQKLGVELIRKTCVKAVEAGDDGKTQVLILDNGSRIVTELYLPCHGIRLNNGFISDSFLDPHGNANIDDNMRVLGTENIWAIGDVSNAGPKQLTVTDNQIVYLAGALDAALTGKDSIASYQPVKKTMIFLSLGRKYATGQIGSWKLWGVLVSYVKGRNLFVDTADGYVSGKHLRHSSM</sequence>
<evidence type="ECO:0000313" key="8">
    <source>
        <dbReference type="Proteomes" id="UP000034112"/>
    </source>
</evidence>
<gene>
    <name evidence="7" type="ORF">THAR02_05328</name>
</gene>
<protein>
    <recommendedName>
        <fullName evidence="6">FAD/NAD(P)-binding domain-containing protein</fullName>
    </recommendedName>
</protein>
<accession>A0A0F9ZQJ8</accession>
<reference evidence="8" key="1">
    <citation type="journal article" date="2015" name="Genome Announc.">
        <title>Draft whole-genome sequence of the biocontrol agent Trichoderma harzianum T6776.</title>
        <authorList>
            <person name="Baroncelli R."/>
            <person name="Piaggeschi G."/>
            <person name="Fiorini L."/>
            <person name="Bertolini E."/>
            <person name="Zapparata A."/>
            <person name="Pe M.E."/>
            <person name="Sarrocco S."/>
            <person name="Vannacci G."/>
        </authorList>
    </citation>
    <scope>NUCLEOTIDE SEQUENCE [LARGE SCALE GENOMIC DNA]</scope>
    <source>
        <strain evidence="8">T6776</strain>
    </source>
</reference>
<dbReference type="GO" id="GO:0050660">
    <property type="term" value="F:flavin adenine dinucleotide binding"/>
    <property type="evidence" value="ECO:0007669"/>
    <property type="project" value="TreeGrafter"/>
</dbReference>
<dbReference type="AlphaFoldDB" id="A0A0F9ZQJ8"/>
<keyword evidence="2" id="KW-0285">Flavoprotein</keyword>
<dbReference type="Proteomes" id="UP000034112">
    <property type="component" value="Unassembled WGS sequence"/>
</dbReference>
<evidence type="ECO:0000256" key="2">
    <source>
        <dbReference type="ARBA" id="ARBA00022630"/>
    </source>
</evidence>
<proteinExistence type="inferred from homology"/>
<dbReference type="GO" id="GO:0005737">
    <property type="term" value="C:cytoplasm"/>
    <property type="evidence" value="ECO:0007669"/>
    <property type="project" value="TreeGrafter"/>
</dbReference>
<evidence type="ECO:0000256" key="5">
    <source>
        <dbReference type="SAM" id="MobiDB-lite"/>
    </source>
</evidence>
<comment type="caution">
    <text evidence="7">The sequence shown here is derived from an EMBL/GenBank/DDBJ whole genome shotgun (WGS) entry which is preliminary data.</text>
</comment>
<dbReference type="OMA" id="SFYWNIA"/>
<feature type="domain" description="FAD/NAD(P)-binding" evidence="6">
    <location>
        <begin position="121"/>
        <end position="416"/>
    </location>
</feature>
<dbReference type="Pfam" id="PF07992">
    <property type="entry name" value="Pyr_redox_2"/>
    <property type="match status" value="1"/>
</dbReference>
<feature type="region of interest" description="Disordered" evidence="5">
    <location>
        <begin position="60"/>
        <end position="79"/>
    </location>
</feature>
<dbReference type="GO" id="GO:0004174">
    <property type="term" value="F:electron-transferring-flavoprotein dehydrogenase activity"/>
    <property type="evidence" value="ECO:0007669"/>
    <property type="project" value="TreeGrafter"/>
</dbReference>